<dbReference type="AlphaFoldDB" id="A0A8D8W7Z3"/>
<dbReference type="Gene3D" id="3.40.50.1820">
    <property type="entry name" value="alpha/beta hydrolase"/>
    <property type="match status" value="1"/>
</dbReference>
<dbReference type="InterPro" id="IPR002018">
    <property type="entry name" value="CarbesteraseB"/>
</dbReference>
<dbReference type="InterPro" id="IPR019826">
    <property type="entry name" value="Carboxylesterase_B_AS"/>
</dbReference>
<feature type="signal peptide" evidence="5">
    <location>
        <begin position="1"/>
        <end position="21"/>
    </location>
</feature>
<evidence type="ECO:0000259" key="6">
    <source>
        <dbReference type="Pfam" id="PF00135"/>
    </source>
</evidence>
<evidence type="ECO:0000256" key="1">
    <source>
        <dbReference type="ARBA" id="ARBA00005964"/>
    </source>
</evidence>
<reference evidence="7" key="1">
    <citation type="submission" date="2021-05" db="EMBL/GenBank/DDBJ databases">
        <authorList>
            <person name="Alioto T."/>
            <person name="Alioto T."/>
            <person name="Gomez Garrido J."/>
        </authorList>
    </citation>
    <scope>NUCLEOTIDE SEQUENCE</scope>
</reference>
<name>A0A8D8W7Z3_9HEMI</name>
<feature type="chain" id="PRO_5033970242" description="Carboxylic ester hydrolase" evidence="5">
    <location>
        <begin position="22"/>
        <end position="548"/>
    </location>
</feature>
<keyword evidence="3 5" id="KW-0378">Hydrolase</keyword>
<dbReference type="EMBL" id="HBUF01150576">
    <property type="protein sequence ID" value="CAG6648139.1"/>
    <property type="molecule type" value="Transcribed_RNA"/>
</dbReference>
<dbReference type="EC" id="3.1.1.-" evidence="5"/>
<accession>A0A8D8W7Z3</accession>
<keyword evidence="5" id="KW-0732">Signal</keyword>
<dbReference type="GO" id="GO:0052689">
    <property type="term" value="F:carboxylic ester hydrolase activity"/>
    <property type="evidence" value="ECO:0007669"/>
    <property type="project" value="UniProtKB-KW"/>
</dbReference>
<dbReference type="EMBL" id="HBUF01150573">
    <property type="protein sequence ID" value="CAG6648136.1"/>
    <property type="molecule type" value="Transcribed_RNA"/>
</dbReference>
<organism evidence="7">
    <name type="scientific">Cacopsylla melanoneura</name>
    <dbReference type="NCBI Taxonomy" id="428564"/>
    <lineage>
        <taxon>Eukaryota</taxon>
        <taxon>Metazoa</taxon>
        <taxon>Ecdysozoa</taxon>
        <taxon>Arthropoda</taxon>
        <taxon>Hexapoda</taxon>
        <taxon>Insecta</taxon>
        <taxon>Pterygota</taxon>
        <taxon>Neoptera</taxon>
        <taxon>Paraneoptera</taxon>
        <taxon>Hemiptera</taxon>
        <taxon>Sternorrhyncha</taxon>
        <taxon>Psylloidea</taxon>
        <taxon>Psyllidae</taxon>
        <taxon>Psyllinae</taxon>
        <taxon>Cacopsylla</taxon>
    </lineage>
</organism>
<comment type="similarity">
    <text evidence="1 5">Belongs to the type-B carboxylesterase/lipase family.</text>
</comment>
<evidence type="ECO:0000256" key="5">
    <source>
        <dbReference type="RuleBase" id="RU361235"/>
    </source>
</evidence>
<dbReference type="PANTHER" id="PTHR43142:SF1">
    <property type="entry name" value="CARBOXYLIC ESTER HYDROLASE"/>
    <property type="match status" value="1"/>
</dbReference>
<dbReference type="SUPFAM" id="SSF53474">
    <property type="entry name" value="alpha/beta-Hydrolases"/>
    <property type="match status" value="1"/>
</dbReference>
<evidence type="ECO:0000313" key="7">
    <source>
        <dbReference type="EMBL" id="CAG6648139.1"/>
    </source>
</evidence>
<dbReference type="PROSITE" id="PS00122">
    <property type="entry name" value="CARBOXYLESTERASE_B_1"/>
    <property type="match status" value="1"/>
</dbReference>
<dbReference type="EMBL" id="HBUF01150577">
    <property type="protein sequence ID" value="CAG6648141.1"/>
    <property type="molecule type" value="Transcribed_RNA"/>
</dbReference>
<dbReference type="InterPro" id="IPR029058">
    <property type="entry name" value="AB_hydrolase_fold"/>
</dbReference>
<sequence length="548" mass="60599">MISAQFVLKSVIVFLTASISAEVIHIKQGDLRGFESESRNGTKYFGFLGIPYAAAPVNELRFQAPQPHHGWPGERDATKEGNICPQPALFPGNQSEDCLNLNVYTPKLNSSAKLPVMFLIHGGGFTTGGAKFSKEKYLMDQDVVYVSINYRLGVLGFISFGDQVVPGNQGMKDQVLALRWVHDNIEQFGGDPNKVTIFGFSAGGASVDFHVISPQSKDLFRSAILQSGTASCPWAVTPQNIARQRAEAVATLLGCPSKPTSEAVACLQAVPAESFVAVNAKFEQWVGSPPVSFAPVIDNYLNKDSFLPNHPLNLSPNQVHVILGINSHDGSITVNRLCSDQFKLARELEADVSRKLPVLTNIQDRIEYKDKKKFSEDLMSYYLKGDNITEDTVGEGFSDLSTDLLFSHCAYKTALHYYKHIPVYFYLFDIEIPRSVFNDVFGTSGCAHAGGPGHGDESYYLFNDFGAELAKSELPPMPVEHEILGQSFIGLWTNFARTGVPGEKWTPVKSDKIEYLYLNKNETSMKNGFYESRMKFLDSLPWVKPDSI</sequence>
<dbReference type="PANTHER" id="PTHR43142">
    <property type="entry name" value="CARBOXYLIC ESTER HYDROLASE"/>
    <property type="match status" value="1"/>
</dbReference>
<evidence type="ECO:0000256" key="4">
    <source>
        <dbReference type="ARBA" id="ARBA00023180"/>
    </source>
</evidence>
<keyword evidence="2" id="KW-0719">Serine esterase</keyword>
<protein>
    <recommendedName>
        <fullName evidence="5">Carboxylic ester hydrolase</fullName>
        <ecNumber evidence="5">3.1.1.-</ecNumber>
    </recommendedName>
</protein>
<evidence type="ECO:0000256" key="3">
    <source>
        <dbReference type="ARBA" id="ARBA00022801"/>
    </source>
</evidence>
<feature type="domain" description="Carboxylesterase type B" evidence="6">
    <location>
        <begin position="21"/>
        <end position="536"/>
    </location>
</feature>
<proteinExistence type="inferred from homology"/>
<dbReference type="Pfam" id="PF00135">
    <property type="entry name" value="COesterase"/>
    <property type="match status" value="1"/>
</dbReference>
<keyword evidence="4" id="KW-0325">Glycoprotein</keyword>
<evidence type="ECO:0000256" key="2">
    <source>
        <dbReference type="ARBA" id="ARBA00022487"/>
    </source>
</evidence>